<protein>
    <submittedName>
        <fullName evidence="2">Uncharacterized protein LOC108734316 isoform X1</fullName>
    </submittedName>
</protein>
<dbReference type="GeneID" id="108734316"/>
<dbReference type="RefSeq" id="XP_018321311.1">
    <property type="nucleotide sequence ID" value="XM_018465809.2"/>
</dbReference>
<evidence type="ECO:0000313" key="1">
    <source>
        <dbReference type="Proteomes" id="UP000192223"/>
    </source>
</evidence>
<sequence length="125" mass="14608">MMCTRNIEGKLKSLNIEGVMGYMKSRRRSSDLKKYKGVNKDSEWWKMWALRMAMPLLGVLVWVISSHAGTFTLASFIPHYFEGCFITTNQIDKIKCSQRKAIFSVTKIMDFHYFCMQTKDVLSYL</sequence>
<accession>A0A1W4WBE7</accession>
<reference evidence="2" key="1">
    <citation type="submission" date="2025-08" db="UniProtKB">
        <authorList>
            <consortium name="RefSeq"/>
        </authorList>
    </citation>
    <scope>IDENTIFICATION</scope>
    <source>
        <tissue evidence="2">Entire body</tissue>
    </source>
</reference>
<dbReference type="InParanoid" id="A0A1W4WBE7"/>
<gene>
    <name evidence="2" type="primary">LOC108734316</name>
</gene>
<dbReference type="AlphaFoldDB" id="A0A1W4WBE7"/>
<proteinExistence type="predicted"/>
<dbReference type="KEGG" id="apln:108734316"/>
<organism evidence="1 2">
    <name type="scientific">Agrilus planipennis</name>
    <name type="common">Emerald ash borer</name>
    <name type="synonym">Agrilus marcopoli</name>
    <dbReference type="NCBI Taxonomy" id="224129"/>
    <lineage>
        <taxon>Eukaryota</taxon>
        <taxon>Metazoa</taxon>
        <taxon>Ecdysozoa</taxon>
        <taxon>Arthropoda</taxon>
        <taxon>Hexapoda</taxon>
        <taxon>Insecta</taxon>
        <taxon>Pterygota</taxon>
        <taxon>Neoptera</taxon>
        <taxon>Endopterygota</taxon>
        <taxon>Coleoptera</taxon>
        <taxon>Polyphaga</taxon>
        <taxon>Elateriformia</taxon>
        <taxon>Buprestoidea</taxon>
        <taxon>Buprestidae</taxon>
        <taxon>Agrilinae</taxon>
        <taxon>Agrilus</taxon>
    </lineage>
</organism>
<evidence type="ECO:0000313" key="2">
    <source>
        <dbReference type="RefSeq" id="XP_018321311.1"/>
    </source>
</evidence>
<dbReference type="Proteomes" id="UP000192223">
    <property type="component" value="Unplaced"/>
</dbReference>
<name>A0A1W4WBE7_AGRPL</name>
<keyword evidence="1" id="KW-1185">Reference proteome</keyword>